<dbReference type="AlphaFoldDB" id="A0A0C3BNK0"/>
<dbReference type="HOGENOM" id="CLU_2776795_0_0_1"/>
<evidence type="ECO:0000256" key="1">
    <source>
        <dbReference type="SAM" id="MobiDB-lite"/>
    </source>
</evidence>
<proteinExistence type="predicted"/>
<evidence type="ECO:0000313" key="2">
    <source>
        <dbReference type="EMBL" id="KIM88053.1"/>
    </source>
</evidence>
<organism evidence="2 3">
    <name type="scientific">Piloderma croceum (strain F 1598)</name>
    <dbReference type="NCBI Taxonomy" id="765440"/>
    <lineage>
        <taxon>Eukaryota</taxon>
        <taxon>Fungi</taxon>
        <taxon>Dikarya</taxon>
        <taxon>Basidiomycota</taxon>
        <taxon>Agaricomycotina</taxon>
        <taxon>Agaricomycetes</taxon>
        <taxon>Agaricomycetidae</taxon>
        <taxon>Atheliales</taxon>
        <taxon>Atheliaceae</taxon>
        <taxon>Piloderma</taxon>
    </lineage>
</organism>
<dbReference type="InParanoid" id="A0A0C3BNK0"/>
<dbReference type="EMBL" id="KN832978">
    <property type="protein sequence ID" value="KIM88053.1"/>
    <property type="molecule type" value="Genomic_DNA"/>
</dbReference>
<reference evidence="2 3" key="1">
    <citation type="submission" date="2014-04" db="EMBL/GenBank/DDBJ databases">
        <authorList>
            <consortium name="DOE Joint Genome Institute"/>
            <person name="Kuo A."/>
            <person name="Tarkka M."/>
            <person name="Buscot F."/>
            <person name="Kohler A."/>
            <person name="Nagy L.G."/>
            <person name="Floudas D."/>
            <person name="Copeland A."/>
            <person name="Barry K.W."/>
            <person name="Cichocki N."/>
            <person name="Veneault-Fourrey C."/>
            <person name="LaButti K."/>
            <person name="Lindquist E.A."/>
            <person name="Lipzen A."/>
            <person name="Lundell T."/>
            <person name="Morin E."/>
            <person name="Murat C."/>
            <person name="Sun H."/>
            <person name="Tunlid A."/>
            <person name="Henrissat B."/>
            <person name="Grigoriev I.V."/>
            <person name="Hibbett D.S."/>
            <person name="Martin F."/>
            <person name="Nordberg H.P."/>
            <person name="Cantor M.N."/>
            <person name="Hua S.X."/>
        </authorList>
    </citation>
    <scope>NUCLEOTIDE SEQUENCE [LARGE SCALE GENOMIC DNA]</scope>
    <source>
        <strain evidence="2 3">F 1598</strain>
    </source>
</reference>
<dbReference type="Proteomes" id="UP000054166">
    <property type="component" value="Unassembled WGS sequence"/>
</dbReference>
<keyword evidence="3" id="KW-1185">Reference proteome</keyword>
<name>A0A0C3BNK0_PILCF</name>
<evidence type="ECO:0000313" key="3">
    <source>
        <dbReference type="Proteomes" id="UP000054166"/>
    </source>
</evidence>
<sequence length="69" mass="8006">MSMSQSGSRTWGHIPPTWDPNDMSSRQELSYTGPPPQGRLRDFMLPNPFIISLSWRQDEMTNNNHESTR</sequence>
<reference evidence="3" key="2">
    <citation type="submission" date="2015-01" db="EMBL/GenBank/DDBJ databases">
        <title>Evolutionary Origins and Diversification of the Mycorrhizal Mutualists.</title>
        <authorList>
            <consortium name="DOE Joint Genome Institute"/>
            <consortium name="Mycorrhizal Genomics Consortium"/>
            <person name="Kohler A."/>
            <person name="Kuo A."/>
            <person name="Nagy L.G."/>
            <person name="Floudas D."/>
            <person name="Copeland A."/>
            <person name="Barry K.W."/>
            <person name="Cichocki N."/>
            <person name="Veneault-Fourrey C."/>
            <person name="LaButti K."/>
            <person name="Lindquist E.A."/>
            <person name="Lipzen A."/>
            <person name="Lundell T."/>
            <person name="Morin E."/>
            <person name="Murat C."/>
            <person name="Riley R."/>
            <person name="Ohm R."/>
            <person name="Sun H."/>
            <person name="Tunlid A."/>
            <person name="Henrissat B."/>
            <person name="Grigoriev I.V."/>
            <person name="Hibbett D.S."/>
            <person name="Martin F."/>
        </authorList>
    </citation>
    <scope>NUCLEOTIDE SEQUENCE [LARGE SCALE GENOMIC DNA]</scope>
    <source>
        <strain evidence="3">F 1598</strain>
    </source>
</reference>
<feature type="region of interest" description="Disordered" evidence="1">
    <location>
        <begin position="1"/>
        <end position="42"/>
    </location>
</feature>
<protein>
    <submittedName>
        <fullName evidence="2">Uncharacterized protein</fullName>
    </submittedName>
</protein>
<accession>A0A0C3BNK0</accession>
<gene>
    <name evidence="2" type="ORF">PILCRDRAFT_814730</name>
</gene>